<keyword evidence="1" id="KW-0175">Coiled coil</keyword>
<sequence length="187" mass="21785">MAFLARATREDLITLATELGETLGSKETKVNLKDVILKSVNYEEEYIKELLLAIAEERKARVEEEKVRERAETEERVRSKRLELEFEERKRKEGMKFELQKLRLQHNTSLSQTSTGSSTEPLFTPQRDGPHIVTTQRSFTSYEVADPNNPNVPLETYHSSVLHPCLESHANSQPIHRLRRRCRLKRN</sequence>
<name>A0A8T0G1M2_ARGBR</name>
<dbReference type="AlphaFoldDB" id="A0A8T0G1M2"/>
<dbReference type="Proteomes" id="UP000807504">
    <property type="component" value="Unassembled WGS sequence"/>
</dbReference>
<comment type="caution">
    <text evidence="3">The sequence shown here is derived from an EMBL/GenBank/DDBJ whole genome shotgun (WGS) entry which is preliminary data.</text>
</comment>
<evidence type="ECO:0000313" key="4">
    <source>
        <dbReference type="Proteomes" id="UP000807504"/>
    </source>
</evidence>
<feature type="region of interest" description="Disordered" evidence="2">
    <location>
        <begin position="108"/>
        <end position="130"/>
    </location>
</feature>
<proteinExistence type="predicted"/>
<reference evidence="3" key="1">
    <citation type="journal article" date="2020" name="bioRxiv">
        <title>Chromosome-level reference genome of the European wasp spider Argiope bruennichi: a resource for studies on range expansion and evolutionary adaptation.</title>
        <authorList>
            <person name="Sheffer M.M."/>
            <person name="Hoppe A."/>
            <person name="Krehenwinkel H."/>
            <person name="Uhl G."/>
            <person name="Kuss A.W."/>
            <person name="Jensen L."/>
            <person name="Jensen C."/>
            <person name="Gillespie R.G."/>
            <person name="Hoff K.J."/>
            <person name="Prost S."/>
        </authorList>
    </citation>
    <scope>NUCLEOTIDE SEQUENCE</scope>
</reference>
<evidence type="ECO:0000256" key="1">
    <source>
        <dbReference type="SAM" id="Coils"/>
    </source>
</evidence>
<organism evidence="3 4">
    <name type="scientific">Argiope bruennichi</name>
    <name type="common">Wasp spider</name>
    <name type="synonym">Aranea bruennichi</name>
    <dbReference type="NCBI Taxonomy" id="94029"/>
    <lineage>
        <taxon>Eukaryota</taxon>
        <taxon>Metazoa</taxon>
        <taxon>Ecdysozoa</taxon>
        <taxon>Arthropoda</taxon>
        <taxon>Chelicerata</taxon>
        <taxon>Arachnida</taxon>
        <taxon>Araneae</taxon>
        <taxon>Araneomorphae</taxon>
        <taxon>Entelegynae</taxon>
        <taxon>Araneoidea</taxon>
        <taxon>Araneidae</taxon>
        <taxon>Argiope</taxon>
    </lineage>
</organism>
<accession>A0A8T0G1M2</accession>
<feature type="coiled-coil region" evidence="1">
    <location>
        <begin position="52"/>
        <end position="90"/>
    </location>
</feature>
<protein>
    <submittedName>
        <fullName evidence="3">Uncharacterized protein</fullName>
    </submittedName>
</protein>
<evidence type="ECO:0000313" key="3">
    <source>
        <dbReference type="EMBL" id="KAF8795719.1"/>
    </source>
</evidence>
<dbReference type="EMBL" id="JABXBU010000001">
    <property type="protein sequence ID" value="KAF8795719.1"/>
    <property type="molecule type" value="Genomic_DNA"/>
</dbReference>
<gene>
    <name evidence="3" type="ORF">HNY73_000186</name>
</gene>
<keyword evidence="4" id="KW-1185">Reference proteome</keyword>
<feature type="compositionally biased region" description="Low complexity" evidence="2">
    <location>
        <begin position="108"/>
        <end position="119"/>
    </location>
</feature>
<reference evidence="3" key="2">
    <citation type="submission" date="2020-06" db="EMBL/GenBank/DDBJ databases">
        <authorList>
            <person name="Sheffer M."/>
        </authorList>
    </citation>
    <scope>NUCLEOTIDE SEQUENCE</scope>
</reference>
<evidence type="ECO:0000256" key="2">
    <source>
        <dbReference type="SAM" id="MobiDB-lite"/>
    </source>
</evidence>